<feature type="active site" description="Proton donor" evidence="7">
    <location>
        <position position="387"/>
    </location>
</feature>
<keyword evidence="8" id="KW-0812">Transmembrane</keyword>
<dbReference type="Gene3D" id="3.40.50.1820">
    <property type="entry name" value="alpha/beta hydrolase"/>
    <property type="match status" value="1"/>
</dbReference>
<dbReference type="Proteomes" id="UP000694392">
    <property type="component" value="Unplaced"/>
</dbReference>
<dbReference type="PIRSF" id="PIRSF001112">
    <property type="entry name" value="Epoxide_hydrolase"/>
    <property type="match status" value="1"/>
</dbReference>
<dbReference type="Ensembl" id="ENSSPUT00000010568.1">
    <property type="protein sequence ID" value="ENSSPUP00000009919.1"/>
    <property type="gene ID" value="ENSSPUG00000007688.1"/>
</dbReference>
<dbReference type="OMA" id="VGVHVNY"/>
<evidence type="ECO:0000313" key="10">
    <source>
        <dbReference type="Ensembl" id="ENSSPUP00000009919.1"/>
    </source>
</evidence>
<dbReference type="InterPro" id="IPR029058">
    <property type="entry name" value="AB_hydrolase_fold"/>
</dbReference>
<keyword evidence="6" id="KW-0256">Endoplasmic reticulum</keyword>
<comment type="catalytic activity">
    <reaction evidence="1 6">
        <text>1-(4-methoxyphenyl)-N-methyl-N-[(3-methyloxetan-3-yl)methyl]methanamine + H2O = 2-{[(4-methoxybenzyl)(methyl)amino]methyl}-2-methylpropane-1,3-diol</text>
        <dbReference type="Rhea" id="RHEA:55764"/>
        <dbReference type="ChEBI" id="CHEBI:15377"/>
        <dbReference type="ChEBI" id="CHEBI:139161"/>
        <dbReference type="ChEBI" id="CHEBI:139164"/>
        <dbReference type="EC" id="3.3.2.9"/>
    </reaction>
</comment>
<keyword evidence="6 8" id="KW-0472">Membrane</keyword>
<comment type="subcellular location">
    <subcellularLocation>
        <location evidence="6">Endoplasmic reticulum membrane</location>
    </subcellularLocation>
    <subcellularLocation>
        <location evidence="2">Microsome membrane</location>
        <topology evidence="2">Single-pass membrane protein</topology>
    </subcellularLocation>
</comment>
<dbReference type="SUPFAM" id="SSF53474">
    <property type="entry name" value="alpha/beta-Hydrolases"/>
    <property type="match status" value="1"/>
</dbReference>
<dbReference type="PANTHER" id="PTHR21661">
    <property type="entry name" value="EPOXIDE HYDROLASE 1-RELATED"/>
    <property type="match status" value="1"/>
</dbReference>
<dbReference type="InterPro" id="IPR010497">
    <property type="entry name" value="Epoxide_hydro_N"/>
</dbReference>
<evidence type="ECO:0000256" key="4">
    <source>
        <dbReference type="ARBA" id="ARBA00022797"/>
    </source>
</evidence>
<name>A0A8D0GQ96_SPHPU</name>
<evidence type="ECO:0000256" key="3">
    <source>
        <dbReference type="ARBA" id="ARBA00010088"/>
    </source>
</evidence>
<dbReference type="PANTHER" id="PTHR21661:SF70">
    <property type="entry name" value="EPOXIDE HYDROLASE 1"/>
    <property type="match status" value="1"/>
</dbReference>
<sequence>MIDLCFSLAVIMLLEICLTLVLGMVVYLFLTRKRDETLPIEEGWWGKGQKSDSQEDVTIQPFQVETSEAELIDLFRRLDQARFTEPLEDSRFQYGFNSTYLKKIVSYWRNQFDWKKQVEVLNMYSQFKTKIEGIDVHFIHVKPPRLPEGHSAKPLLMVHGWPGSVYEFYKIIPLLTDPANHGLSDEHTFEVICPSIPGYGFSEAPHKKGFNSVSAACIFYKLMLRLGFNEFYAQGGDWGWLICTNLAQIAPKHVKGLHLNMVSVTNIGVTQLLSGLLGRYFPGLFGFQTEDIRRLFPFLEKIVYRTLQESGYAHIQATKPDTVGCGLNDSPVGLAAYILEKFSTWTDHGFRDLEDGGLERKYNMDDLLTNVMIYWVTGCMVSAMRFYKENLGKGIGTQKHEKLPVTVPTGVASCPHEILHTPQSWAQKKYINIVSFNFMPRGGHFAAFEEPELLAADIQQFVGKVEKDQFWRAKGK</sequence>
<evidence type="ECO:0000256" key="7">
    <source>
        <dbReference type="PIRSR" id="PIRSR001112-1"/>
    </source>
</evidence>
<feature type="transmembrane region" description="Helical" evidence="8">
    <location>
        <begin position="6"/>
        <end position="30"/>
    </location>
</feature>
<dbReference type="GO" id="GO:0097176">
    <property type="term" value="P:epoxide metabolic process"/>
    <property type="evidence" value="ECO:0007669"/>
    <property type="project" value="Ensembl"/>
</dbReference>
<evidence type="ECO:0000259" key="9">
    <source>
        <dbReference type="Pfam" id="PF06441"/>
    </source>
</evidence>
<reference evidence="10" key="1">
    <citation type="submission" date="2025-08" db="UniProtKB">
        <authorList>
            <consortium name="Ensembl"/>
        </authorList>
    </citation>
    <scope>IDENTIFICATION</scope>
</reference>
<dbReference type="EC" id="3.3.2.9" evidence="6"/>
<accession>A0A8D0GQ96</accession>
<comment type="similarity">
    <text evidence="3 6">Belongs to the peptidase S33 family.</text>
</comment>
<evidence type="ECO:0000313" key="11">
    <source>
        <dbReference type="Proteomes" id="UP000694392"/>
    </source>
</evidence>
<dbReference type="GO" id="GO:0019369">
    <property type="term" value="P:arachidonate metabolic process"/>
    <property type="evidence" value="ECO:0007669"/>
    <property type="project" value="Ensembl"/>
</dbReference>
<evidence type="ECO:0000256" key="6">
    <source>
        <dbReference type="PIRNR" id="PIRNR001112"/>
    </source>
</evidence>
<dbReference type="GO" id="GO:0005789">
    <property type="term" value="C:endoplasmic reticulum membrane"/>
    <property type="evidence" value="ECO:0007669"/>
    <property type="project" value="UniProtKB-SubCell"/>
</dbReference>
<dbReference type="InterPro" id="IPR000639">
    <property type="entry name" value="Epox_hydrolase-like"/>
</dbReference>
<evidence type="ECO:0000256" key="1">
    <source>
        <dbReference type="ARBA" id="ARBA00000221"/>
    </source>
</evidence>
<feature type="domain" description="Epoxide hydrolase N-terminal" evidence="9">
    <location>
        <begin position="59"/>
        <end position="168"/>
    </location>
</feature>
<proteinExistence type="inferred from homology"/>
<keyword evidence="4 6" id="KW-0058">Aromatic hydrocarbons catabolism</keyword>
<gene>
    <name evidence="10" type="primary">EPHX1</name>
</gene>
<keyword evidence="5 6" id="KW-0378">Hydrolase</keyword>
<reference evidence="10" key="2">
    <citation type="submission" date="2025-09" db="UniProtKB">
        <authorList>
            <consortium name="Ensembl"/>
        </authorList>
    </citation>
    <scope>IDENTIFICATION</scope>
</reference>
<evidence type="ECO:0000256" key="2">
    <source>
        <dbReference type="ARBA" id="ARBA00004111"/>
    </source>
</evidence>
<keyword evidence="8" id="KW-1133">Transmembrane helix</keyword>
<organism evidence="10 11">
    <name type="scientific">Sphenodon punctatus</name>
    <name type="common">Tuatara</name>
    <name type="synonym">Hatteria punctata</name>
    <dbReference type="NCBI Taxonomy" id="8508"/>
    <lineage>
        <taxon>Eukaryota</taxon>
        <taxon>Metazoa</taxon>
        <taxon>Chordata</taxon>
        <taxon>Craniata</taxon>
        <taxon>Vertebrata</taxon>
        <taxon>Euteleostomi</taxon>
        <taxon>Lepidosauria</taxon>
        <taxon>Sphenodontia</taxon>
        <taxon>Sphenodontidae</taxon>
        <taxon>Sphenodon</taxon>
    </lineage>
</organism>
<evidence type="ECO:0000256" key="8">
    <source>
        <dbReference type="SAM" id="Phobius"/>
    </source>
</evidence>
<keyword evidence="11" id="KW-1185">Reference proteome</keyword>
<dbReference type="AlphaFoldDB" id="A0A8D0GQ96"/>
<feature type="active site" description="Nucleophile" evidence="7">
    <location>
        <position position="237"/>
    </location>
</feature>
<protein>
    <recommendedName>
        <fullName evidence="6">Epoxide hydrolase</fullName>
        <ecNumber evidence="6">3.3.2.9</ecNumber>
    </recommendedName>
</protein>
<dbReference type="GeneTree" id="ENSGT00390000002210"/>
<feature type="active site" description="Proton acceptor" evidence="7">
    <location>
        <position position="444"/>
    </location>
</feature>
<dbReference type="InterPro" id="IPR016292">
    <property type="entry name" value="Epoxide_hydrolase"/>
</dbReference>
<dbReference type="Pfam" id="PF06441">
    <property type="entry name" value="EHN"/>
    <property type="match status" value="1"/>
</dbReference>
<evidence type="ECO:0000256" key="5">
    <source>
        <dbReference type="ARBA" id="ARBA00022801"/>
    </source>
</evidence>
<comment type="catalytic activity">
    <reaction evidence="6">
        <text>cis-stilbene oxide + H2O = (1R,2R)-hydrobenzoin</text>
        <dbReference type="Rhea" id="RHEA:23900"/>
        <dbReference type="ChEBI" id="CHEBI:15377"/>
        <dbReference type="ChEBI" id="CHEBI:50004"/>
        <dbReference type="ChEBI" id="CHEBI:50014"/>
        <dbReference type="EC" id="3.3.2.9"/>
    </reaction>
</comment>
<comment type="function">
    <text evidence="6">Biotransformation enzyme that catalyzes the hydrolysis of arene and aliphatic epoxides to less reactive and more water soluble dihydrodiols by the trans addition of water.</text>
</comment>
<dbReference type="GO" id="GO:0033961">
    <property type="term" value="F:cis-stilbene-oxide hydrolase activity"/>
    <property type="evidence" value="ECO:0007669"/>
    <property type="project" value="UniProtKB-UniRule"/>
</dbReference>
<dbReference type="PRINTS" id="PR00412">
    <property type="entry name" value="EPOXHYDRLASE"/>
</dbReference>